<dbReference type="PANTHER" id="PTHR45527:SF1">
    <property type="entry name" value="FATTY ACID SYNTHASE"/>
    <property type="match status" value="1"/>
</dbReference>
<dbReference type="InterPro" id="IPR000873">
    <property type="entry name" value="AMP-dep_synth/lig_dom"/>
</dbReference>
<feature type="transmembrane region" description="Helical" evidence="1">
    <location>
        <begin position="777"/>
        <end position="802"/>
    </location>
</feature>
<feature type="transmembrane region" description="Helical" evidence="1">
    <location>
        <begin position="748"/>
        <end position="771"/>
    </location>
</feature>
<organism evidence="3 4">
    <name type="scientific">Adineta ricciae</name>
    <name type="common">Rotifer</name>
    <dbReference type="NCBI Taxonomy" id="249248"/>
    <lineage>
        <taxon>Eukaryota</taxon>
        <taxon>Metazoa</taxon>
        <taxon>Spiralia</taxon>
        <taxon>Gnathifera</taxon>
        <taxon>Rotifera</taxon>
        <taxon>Eurotatoria</taxon>
        <taxon>Bdelloidea</taxon>
        <taxon>Adinetida</taxon>
        <taxon>Adinetidae</taxon>
        <taxon>Adineta</taxon>
    </lineage>
</organism>
<accession>A0A816AXN3</accession>
<dbReference type="Gene3D" id="3.30.300.30">
    <property type="match status" value="1"/>
</dbReference>
<dbReference type="Pfam" id="PF00501">
    <property type="entry name" value="AMP-binding"/>
    <property type="match status" value="1"/>
</dbReference>
<feature type="transmembrane region" description="Helical" evidence="1">
    <location>
        <begin position="1005"/>
        <end position="1030"/>
    </location>
</feature>
<evidence type="ECO:0000313" key="4">
    <source>
        <dbReference type="Proteomes" id="UP000663828"/>
    </source>
</evidence>
<sequence length="1186" mass="134303">MAIEIVGGAYCPLSPRDPQHRLHLLMQQTRSRCLLVHWLTKNRFSGDIVIVDINSVIINHYFLSEIHVHQLSDVAVTPDNIAYILFTSGSSGVPKPAQIRHRNFIQSMRCLSHLGVCNKNNIIIQVVRSYFDIHVQEMVGAFKFGSSLVILHPRGNLDFEYLCNVMYTKQITCFASPPTFLQNFTSFVEAQDNSYTLKYILAIQTGGESASAKLVTALKSIINNKCIIWHMYGPTETTLTSLYSKIDPRIDIKTVSLGRLPPNYQCRLLDEFSQPTIMGLKCEIFLTGVGVFAGYLGRDDLTQKALVHINDEVYYRTGDLVKIDCNGRLHYQGRKDHQVKLHGQRIELGEIERCLLSSSISACVVIKWGDDHLVAYVQSSSATNKKQLREYCQSHLPPHMIPSLFIILDKLPLNANGKIDRKSLPHPESEIFSEKDYDNSMPLSPLERHLQTIFCQSLNVASVPVDRELKYLGGSSLDAMRILSAVRQEICDKIDINLVLINSSVKELARAMEPLMVMKKTVESDVILEAKPIDTIYKPSFVLEAVGIGVLMCLWVFPILSALYSRSMRYVILVPILHMLPYAILRYFWFSQKTETVECGPLYSWRYYQWWFLDRLWSVNNSYWLQHLVGTPFYNTYLRLCGARIGNHAHIYSTNIDAPWLLQIGDSTVISTDTLLTSLSLDDETYSLQEISIGSYCSIDSRCVLYGGVKMESYIHVKPMSAITGDILQPTYHTISDKRYISKEQTMYQLICILCILGAHITLIFSTFLAYEKCRVFSLPLFISLVLAWLYWTLLSLVVVLFSLKVLVRHTVPGIYSINSYYYLRKIWLRQLLISSFRQSFELFYAFDELSPIALRWLNAHVADNVKLGNLHQLLYFPSNLQIFEHGVTTFGGVMLSPFALTPSGHCYIDEIYLGSGTNLGNQCTLMPGAKLPHNCMVGTLTLITKDIDCSKSDTVLLGIPGRSMPFAMSNTRDSTKEPSVFESSFLNAIWCACLFFFITKASVLFFYCVFPGFLALLAHTVFLCVIYRYTTANQRTTRALEYSEFVTYTGRLAETVKTDFVTFIGPFLARTQFLVLLLRGLGADIGRDVLLSDIGCLLDPQLTTIGDHVRFHTGSTIQCHTFEQRVFKIASVNVQHSSVLMSNSIVHPGSILKGRNRLLPLTLVMKSDQLPYATVWSGVPAQRIQ</sequence>
<keyword evidence="4" id="KW-1185">Reference proteome</keyword>
<dbReference type="SUPFAM" id="SSF56801">
    <property type="entry name" value="Acetyl-CoA synthetase-like"/>
    <property type="match status" value="1"/>
</dbReference>
<dbReference type="PROSITE" id="PS50075">
    <property type="entry name" value="CARRIER"/>
    <property type="match status" value="1"/>
</dbReference>
<dbReference type="InterPro" id="IPR020845">
    <property type="entry name" value="AMP-binding_CS"/>
</dbReference>
<protein>
    <recommendedName>
        <fullName evidence="2">Carrier domain-containing protein</fullName>
    </recommendedName>
</protein>
<keyword evidence="1" id="KW-0472">Membrane</keyword>
<dbReference type="GO" id="GO:0031177">
    <property type="term" value="F:phosphopantetheine binding"/>
    <property type="evidence" value="ECO:0007669"/>
    <property type="project" value="TreeGrafter"/>
</dbReference>
<reference evidence="3" key="1">
    <citation type="submission" date="2021-02" db="EMBL/GenBank/DDBJ databases">
        <authorList>
            <person name="Nowell W R."/>
        </authorList>
    </citation>
    <scope>NUCLEOTIDE SEQUENCE</scope>
</reference>
<dbReference type="Proteomes" id="UP000663828">
    <property type="component" value="Unassembled WGS sequence"/>
</dbReference>
<dbReference type="InterPro" id="IPR009081">
    <property type="entry name" value="PP-bd_ACP"/>
</dbReference>
<keyword evidence="1" id="KW-0812">Transmembrane</keyword>
<dbReference type="Gene3D" id="3.40.50.12780">
    <property type="entry name" value="N-terminal domain of ligase-like"/>
    <property type="match status" value="1"/>
</dbReference>
<keyword evidence="1" id="KW-1133">Transmembrane helix</keyword>
<dbReference type="GO" id="GO:0044550">
    <property type="term" value="P:secondary metabolite biosynthetic process"/>
    <property type="evidence" value="ECO:0007669"/>
    <property type="project" value="TreeGrafter"/>
</dbReference>
<dbReference type="GO" id="GO:0005737">
    <property type="term" value="C:cytoplasm"/>
    <property type="evidence" value="ECO:0007669"/>
    <property type="project" value="TreeGrafter"/>
</dbReference>
<dbReference type="InterPro" id="IPR036736">
    <property type="entry name" value="ACP-like_sf"/>
</dbReference>
<evidence type="ECO:0000259" key="2">
    <source>
        <dbReference type="PROSITE" id="PS50075"/>
    </source>
</evidence>
<dbReference type="InterPro" id="IPR045851">
    <property type="entry name" value="AMP-bd_C_sf"/>
</dbReference>
<dbReference type="PROSITE" id="PS00455">
    <property type="entry name" value="AMP_BINDING"/>
    <property type="match status" value="1"/>
</dbReference>
<dbReference type="GO" id="GO:0043041">
    <property type="term" value="P:amino acid activation for nonribosomal peptide biosynthetic process"/>
    <property type="evidence" value="ECO:0007669"/>
    <property type="project" value="TreeGrafter"/>
</dbReference>
<dbReference type="Gene3D" id="2.160.10.10">
    <property type="entry name" value="Hexapeptide repeat proteins"/>
    <property type="match status" value="3"/>
</dbReference>
<name>A0A816AXN3_ADIRI</name>
<dbReference type="Pfam" id="PF00550">
    <property type="entry name" value="PP-binding"/>
    <property type="match status" value="1"/>
</dbReference>
<evidence type="ECO:0000313" key="3">
    <source>
        <dbReference type="EMBL" id="CAF1601114.1"/>
    </source>
</evidence>
<dbReference type="PANTHER" id="PTHR45527">
    <property type="entry name" value="NONRIBOSOMAL PEPTIDE SYNTHETASE"/>
    <property type="match status" value="1"/>
</dbReference>
<feature type="domain" description="Carrier" evidence="2">
    <location>
        <begin position="441"/>
        <end position="516"/>
    </location>
</feature>
<dbReference type="SUPFAM" id="SSF47336">
    <property type="entry name" value="ACP-like"/>
    <property type="match status" value="1"/>
</dbReference>
<feature type="transmembrane region" description="Helical" evidence="1">
    <location>
        <begin position="541"/>
        <end position="564"/>
    </location>
</feature>
<dbReference type="InterPro" id="IPR011004">
    <property type="entry name" value="Trimer_LpxA-like_sf"/>
</dbReference>
<comment type="caution">
    <text evidence="3">The sequence shown here is derived from an EMBL/GenBank/DDBJ whole genome shotgun (WGS) entry which is preliminary data.</text>
</comment>
<dbReference type="Gene3D" id="1.10.1200.10">
    <property type="entry name" value="ACP-like"/>
    <property type="match status" value="1"/>
</dbReference>
<feature type="transmembrane region" description="Helical" evidence="1">
    <location>
        <begin position="981"/>
        <end position="999"/>
    </location>
</feature>
<dbReference type="InterPro" id="IPR042099">
    <property type="entry name" value="ANL_N_sf"/>
</dbReference>
<dbReference type="EMBL" id="CAJNOR010006684">
    <property type="protein sequence ID" value="CAF1601114.1"/>
    <property type="molecule type" value="Genomic_DNA"/>
</dbReference>
<gene>
    <name evidence="3" type="ORF">XAT740_LOCUS47728</name>
</gene>
<evidence type="ECO:0000256" key="1">
    <source>
        <dbReference type="SAM" id="Phobius"/>
    </source>
</evidence>
<dbReference type="SUPFAM" id="SSF51161">
    <property type="entry name" value="Trimeric LpxA-like enzymes"/>
    <property type="match status" value="3"/>
</dbReference>
<dbReference type="AlphaFoldDB" id="A0A816AXN3"/>
<proteinExistence type="predicted"/>